<evidence type="ECO:0000313" key="6">
    <source>
        <dbReference type="Proteomes" id="UP000252147"/>
    </source>
</evidence>
<comment type="caution">
    <text evidence="5">The sequence shown here is derived from an EMBL/GenBank/DDBJ whole genome shotgun (WGS) entry which is preliminary data.</text>
</comment>
<feature type="domain" description="GH84" evidence="4">
    <location>
        <begin position="2"/>
        <end position="260"/>
    </location>
</feature>
<sequence length="325" mass="37574">MQSLGIVEGYYGGLYSFSDRRSLISSLSESQLNSYFYAPKEDPFLRANFHLYQSETWRSEFKDFVHLASEKSIEIAVGLTPCSKQHIELIEEKIGYFNELGCNKIALLFDDLDQFKVDEQLHALNIARSAFPGVTFLFCPTVYAKELIGKDSQHTTYFQEFLKNCPSGIEILWTGEKVISTNLNFDSESALVGFPSDRIAIWDNYFTVDSRPKRLSLTNFNHLDLSYLKTKTNYFVNLTGMERTDKLIIDIFGNLLSSSGTELKNILQRHGVPDALIEMIDLFDPEIKIKLLESDKEKLHKIIFSWFHPLKNEWYPYLHNLKNWG</sequence>
<dbReference type="Pfam" id="PF07555">
    <property type="entry name" value="NAGidase"/>
    <property type="match status" value="1"/>
</dbReference>
<evidence type="ECO:0000313" key="5">
    <source>
        <dbReference type="EMBL" id="RCL38711.1"/>
    </source>
</evidence>
<dbReference type="GO" id="GO:0015929">
    <property type="term" value="F:hexosaminidase activity"/>
    <property type="evidence" value="ECO:0007669"/>
    <property type="project" value="UniProtKB-ARBA"/>
</dbReference>
<dbReference type="EMBL" id="QOPD01000002">
    <property type="protein sequence ID" value="RCL38711.1"/>
    <property type="molecule type" value="Genomic_DNA"/>
</dbReference>
<evidence type="ECO:0000256" key="3">
    <source>
        <dbReference type="PROSITE-ProRule" id="PRU01353"/>
    </source>
</evidence>
<evidence type="ECO:0000256" key="2">
    <source>
        <dbReference type="ARBA" id="ARBA00023295"/>
    </source>
</evidence>
<evidence type="ECO:0000259" key="4">
    <source>
        <dbReference type="PROSITE" id="PS52009"/>
    </source>
</evidence>
<dbReference type="InterPro" id="IPR051822">
    <property type="entry name" value="Glycosyl_Hydrolase_84"/>
</dbReference>
<dbReference type="Proteomes" id="UP000252147">
    <property type="component" value="Unassembled WGS sequence"/>
</dbReference>
<dbReference type="SUPFAM" id="SSF51445">
    <property type="entry name" value="(Trans)glycosidases"/>
    <property type="match status" value="1"/>
</dbReference>
<evidence type="ECO:0000256" key="1">
    <source>
        <dbReference type="ARBA" id="ARBA00022801"/>
    </source>
</evidence>
<dbReference type="Gene3D" id="3.20.20.80">
    <property type="entry name" value="Glycosidases"/>
    <property type="match status" value="1"/>
</dbReference>
<dbReference type="PROSITE" id="PS52009">
    <property type="entry name" value="GH84"/>
    <property type="match status" value="1"/>
</dbReference>
<proteinExistence type="inferred from homology"/>
<keyword evidence="2 3" id="KW-0326">Glycosidase</keyword>
<name>A0A368BN80_9GAMM</name>
<protein>
    <recommendedName>
        <fullName evidence="4">GH84 domain-containing protein</fullName>
    </recommendedName>
</protein>
<dbReference type="GO" id="GO:1901135">
    <property type="term" value="P:carbohydrate derivative metabolic process"/>
    <property type="evidence" value="ECO:0007669"/>
    <property type="project" value="UniProtKB-ARBA"/>
</dbReference>
<keyword evidence="1 3" id="KW-0378">Hydrolase</keyword>
<dbReference type="PANTHER" id="PTHR13170:SF16">
    <property type="entry name" value="PROTEIN O-GLCNACASE"/>
    <property type="match status" value="1"/>
</dbReference>
<accession>A0A368BN80</accession>
<gene>
    <name evidence="5" type="ORF">DBW97_01490</name>
</gene>
<dbReference type="InterPro" id="IPR017853">
    <property type="entry name" value="GH"/>
</dbReference>
<organism evidence="5 6">
    <name type="scientific">SAR86 cluster bacterium</name>
    <dbReference type="NCBI Taxonomy" id="2030880"/>
    <lineage>
        <taxon>Bacteria</taxon>
        <taxon>Pseudomonadati</taxon>
        <taxon>Pseudomonadota</taxon>
        <taxon>Gammaproteobacteria</taxon>
        <taxon>SAR86 cluster</taxon>
    </lineage>
</organism>
<comment type="similarity">
    <text evidence="3">Belongs to the glycosyl hydrolase 84 family.</text>
</comment>
<dbReference type="AlphaFoldDB" id="A0A368BN80"/>
<reference evidence="5 6" key="1">
    <citation type="journal article" date="2018" name="Microbiome">
        <title>Fine metagenomic profile of the Mediterranean stratified and mixed water columns revealed by assembly and recruitment.</title>
        <authorList>
            <person name="Haro-Moreno J.M."/>
            <person name="Lopez-Perez M."/>
            <person name="De La Torre J.R."/>
            <person name="Picazo A."/>
            <person name="Camacho A."/>
            <person name="Rodriguez-Valera F."/>
        </authorList>
    </citation>
    <scope>NUCLEOTIDE SEQUENCE [LARGE SCALE GENOMIC DNA]</scope>
    <source>
        <strain evidence="5">MED-G83</strain>
    </source>
</reference>
<feature type="active site" description="Proton donor" evidence="3">
    <location>
        <position position="111"/>
    </location>
</feature>
<dbReference type="InterPro" id="IPR011496">
    <property type="entry name" value="O-GlcNAcase_cat"/>
</dbReference>
<dbReference type="PANTHER" id="PTHR13170">
    <property type="entry name" value="O-GLCNACASE"/>
    <property type="match status" value="1"/>
</dbReference>